<name>A0A5P0ZF93_9LACO</name>
<accession>A0A5P0ZF93</accession>
<evidence type="ECO:0000313" key="3">
    <source>
        <dbReference type="Proteomes" id="UP000380386"/>
    </source>
</evidence>
<dbReference type="EMBL" id="VDFM01000001">
    <property type="protein sequence ID" value="MQS51659.1"/>
    <property type="molecule type" value="Genomic_DNA"/>
</dbReference>
<dbReference type="AlphaFoldDB" id="A0A5P0ZF93"/>
<keyword evidence="4" id="KW-1185">Reference proteome</keyword>
<dbReference type="Proteomes" id="UP000436655">
    <property type="component" value="Unassembled WGS sequence"/>
</dbReference>
<evidence type="ECO:0000313" key="1">
    <source>
        <dbReference type="EMBL" id="MQS44236.1"/>
    </source>
</evidence>
<dbReference type="RefSeq" id="WP_153381752.1">
    <property type="nucleotide sequence ID" value="NZ_VDFM01000001.1"/>
</dbReference>
<gene>
    <name evidence="2" type="ORF">FHL02_01360</name>
    <name evidence="1" type="ORF">FHL03_01910</name>
</gene>
<organism evidence="2 3">
    <name type="scientific">Companilactobacillus mishanensis</name>
    <dbReference type="NCBI Taxonomy" id="2486008"/>
    <lineage>
        <taxon>Bacteria</taxon>
        <taxon>Bacillati</taxon>
        <taxon>Bacillota</taxon>
        <taxon>Bacilli</taxon>
        <taxon>Lactobacillales</taxon>
        <taxon>Lactobacillaceae</taxon>
        <taxon>Companilactobacillus</taxon>
    </lineage>
</organism>
<dbReference type="OrthoDB" id="9903671at2"/>
<comment type="caution">
    <text evidence="2">The sequence shown here is derived from an EMBL/GenBank/DDBJ whole genome shotgun (WGS) entry which is preliminary data.</text>
</comment>
<reference evidence="3 4" key="1">
    <citation type="journal article" date="2019" name="Syst. Appl. Microbiol.">
        <title>Polyphasic characterization of two novel Lactobacillus spp. isolated from blown salami packages: Description of Lactobacillus halodurans sp. nov. and Lactobacillus salsicarnum sp. nov.</title>
        <authorList>
            <person name="Schuster J.A."/>
            <person name="Klingl A."/>
            <person name="Vogel R.F."/>
            <person name="Ehrmann M.A."/>
        </authorList>
    </citation>
    <scope>NUCLEOTIDE SEQUENCE [LARGE SCALE GENOMIC DNA]</scope>
    <source>
        <strain evidence="1 4">TMW 1.2098</strain>
        <strain evidence="2 3">TMW 1.2118</strain>
    </source>
</reference>
<dbReference type="EMBL" id="VDFN01000001">
    <property type="protein sequence ID" value="MQS44236.1"/>
    <property type="molecule type" value="Genomic_DNA"/>
</dbReference>
<dbReference type="Proteomes" id="UP000380386">
    <property type="component" value="Unassembled WGS sequence"/>
</dbReference>
<protein>
    <submittedName>
        <fullName evidence="2">Uncharacterized protein</fullName>
    </submittedName>
</protein>
<reference evidence="1" key="2">
    <citation type="submission" date="2019-05" db="EMBL/GenBank/DDBJ databases">
        <authorList>
            <person name="Schuster J.A."/>
            <person name="Ehrmann M.A."/>
        </authorList>
    </citation>
    <scope>NUCLEOTIDE SEQUENCE</scope>
    <source>
        <strain evidence="1">TMW 1.2098</strain>
    </source>
</reference>
<sequence length="151" mass="17601">MYLAYIEQPTKYIDFLKENDSNFTTVASELNEVWSILTDNYLVEENPNVDLKFIELYSCLDDVILYESLISNFKKLQNVINIIIEKGFLDNDIVQSTNFNDFKKLKINIPESLGMSQSYVDLINKDWKMVEKLLSNLNASLIFYGFKKGQN</sequence>
<evidence type="ECO:0000313" key="2">
    <source>
        <dbReference type="EMBL" id="MQS51659.1"/>
    </source>
</evidence>
<evidence type="ECO:0000313" key="4">
    <source>
        <dbReference type="Proteomes" id="UP000436655"/>
    </source>
</evidence>
<proteinExistence type="predicted"/>